<evidence type="ECO:0000256" key="2">
    <source>
        <dbReference type="ARBA" id="ARBA00023163"/>
    </source>
</evidence>
<feature type="domain" description="Mga helix-turn-helix" evidence="3">
    <location>
        <begin position="87"/>
        <end position="166"/>
    </location>
</feature>
<name>A0ABV0ENQ8_9ENTE</name>
<dbReference type="PANTHER" id="PTHR30185">
    <property type="entry name" value="CRYPTIC BETA-GLUCOSIDE BGL OPERON ANTITERMINATOR"/>
    <property type="match status" value="1"/>
</dbReference>
<dbReference type="InterPro" id="IPR007737">
    <property type="entry name" value="Mga_HTH"/>
</dbReference>
<proteinExistence type="predicted"/>
<dbReference type="EMBL" id="JAFREL020000001">
    <property type="protein sequence ID" value="MEO1770186.1"/>
    <property type="molecule type" value="Genomic_DNA"/>
</dbReference>
<keyword evidence="2" id="KW-0804">Transcription</keyword>
<keyword evidence="5" id="KW-1185">Reference proteome</keyword>
<reference evidence="4 5" key="1">
    <citation type="submission" date="2024-02" db="EMBL/GenBank/DDBJ databases">
        <title>The Genome Sequence of Enterococcus sp. DIV0159.</title>
        <authorList>
            <person name="Earl A."/>
            <person name="Manson A."/>
            <person name="Gilmore M."/>
            <person name="Sanders J."/>
            <person name="Shea T."/>
            <person name="Howe W."/>
            <person name="Livny J."/>
            <person name="Cuomo C."/>
            <person name="Neafsey D."/>
            <person name="Birren B."/>
        </authorList>
    </citation>
    <scope>NUCLEOTIDE SEQUENCE [LARGE SCALE GENOMIC DNA]</scope>
    <source>
        <strain evidence="4 5">665A</strain>
    </source>
</reference>
<accession>A0ABV0ENQ8</accession>
<comment type="caution">
    <text evidence="4">The sequence shown here is derived from an EMBL/GenBank/DDBJ whole genome shotgun (WGS) entry which is preliminary data.</text>
</comment>
<evidence type="ECO:0000313" key="5">
    <source>
        <dbReference type="Proteomes" id="UP000664357"/>
    </source>
</evidence>
<keyword evidence="1" id="KW-0805">Transcription regulation</keyword>
<sequence>MENELFNLLETKNQMIYQIIHLSRCENEWLEVQKISNELSLNERSVQRYIHYLEEVVNEFNVSSKNSVELTYSKFKGLGIESDPGTINDLKTFIISSDVTIKLLVDMCLIRTKPSRQYSEENYISIYSIRKSLDKFDLLLNKFNLSVNRLDLSFSGEEKNIRIFTYIVLWTIYKNDKWPFSYISEEKILRSVDICFEGIGFQATKVHRKQLLFMYAVCLMRNKKKKYIETHENWGEYVNIDILKKDAFIIHEIDNYQVYNENELYFILLVVELQYRMFKSDSMKKRILLFHKEKQTDVFRLTEEVMKSFQEQFFEIPEERKDVFFTYCFCAHLYCKIFPGVEFDINGHNIENVKYFSENLISHLKNFIGNLDFQTDILQEKVFLSKTYASIFSYFKSPNSYDPRIIIGIDSEFPFLVRENLKANLKRKFDHSFNLLVVESESGGEDILITSMPSLYDSHEHVCTINYPLNERDYSFLEAELTKLQDSYNQNTLRQAL</sequence>
<gene>
    <name evidence="4" type="ORF">JZO67_002137</name>
</gene>
<organism evidence="4 5">
    <name type="scientific">Candidatus Enterococcus ferrettii</name>
    <dbReference type="NCBI Taxonomy" id="2815324"/>
    <lineage>
        <taxon>Bacteria</taxon>
        <taxon>Bacillati</taxon>
        <taxon>Bacillota</taxon>
        <taxon>Bacilli</taxon>
        <taxon>Lactobacillales</taxon>
        <taxon>Enterococcaceae</taxon>
        <taxon>Enterococcus</taxon>
    </lineage>
</organism>
<dbReference type="Proteomes" id="UP000664357">
    <property type="component" value="Unassembled WGS sequence"/>
</dbReference>
<dbReference type="InterPro" id="IPR050661">
    <property type="entry name" value="BglG_antiterminators"/>
</dbReference>
<dbReference type="Pfam" id="PF05043">
    <property type="entry name" value="Mga"/>
    <property type="match status" value="1"/>
</dbReference>
<dbReference type="RefSeq" id="WP_207703616.1">
    <property type="nucleotide sequence ID" value="NZ_JAFREL020000001.1"/>
</dbReference>
<evidence type="ECO:0000259" key="3">
    <source>
        <dbReference type="Pfam" id="PF05043"/>
    </source>
</evidence>
<protein>
    <recommendedName>
        <fullName evidence="3">Mga helix-turn-helix domain-containing protein</fullName>
    </recommendedName>
</protein>
<dbReference type="PANTHER" id="PTHR30185:SF13">
    <property type="entry name" value="LICABCH OPERON REGULATOR-RELATED"/>
    <property type="match status" value="1"/>
</dbReference>
<evidence type="ECO:0000256" key="1">
    <source>
        <dbReference type="ARBA" id="ARBA00023015"/>
    </source>
</evidence>
<evidence type="ECO:0000313" key="4">
    <source>
        <dbReference type="EMBL" id="MEO1770186.1"/>
    </source>
</evidence>